<dbReference type="OMA" id="IAIEWRA"/>
<feature type="region of interest" description="Disordered" evidence="1">
    <location>
        <begin position="530"/>
        <end position="590"/>
    </location>
</feature>
<feature type="domain" description="F-box" evidence="2">
    <location>
        <begin position="42"/>
        <end position="93"/>
    </location>
</feature>
<evidence type="ECO:0000256" key="1">
    <source>
        <dbReference type="SAM" id="MobiDB-lite"/>
    </source>
</evidence>
<feature type="compositionally biased region" description="Basic and acidic residues" evidence="1">
    <location>
        <begin position="531"/>
        <end position="548"/>
    </location>
</feature>
<accession>A0A5M3MNA3</accession>
<reference evidence="4" key="1">
    <citation type="journal article" date="2012" name="Science">
        <title>The Paleozoic origin of enzymatic lignin decomposition reconstructed from 31 fungal genomes.</title>
        <authorList>
            <person name="Floudas D."/>
            <person name="Binder M."/>
            <person name="Riley R."/>
            <person name="Barry K."/>
            <person name="Blanchette R.A."/>
            <person name="Henrissat B."/>
            <person name="Martinez A.T."/>
            <person name="Otillar R."/>
            <person name="Spatafora J.W."/>
            <person name="Yadav J.S."/>
            <person name="Aerts A."/>
            <person name="Benoit I."/>
            <person name="Boyd A."/>
            <person name="Carlson A."/>
            <person name="Copeland A."/>
            <person name="Coutinho P.M."/>
            <person name="de Vries R.P."/>
            <person name="Ferreira P."/>
            <person name="Findley K."/>
            <person name="Foster B."/>
            <person name="Gaskell J."/>
            <person name="Glotzer D."/>
            <person name="Gorecki P."/>
            <person name="Heitman J."/>
            <person name="Hesse C."/>
            <person name="Hori C."/>
            <person name="Igarashi K."/>
            <person name="Jurgens J.A."/>
            <person name="Kallen N."/>
            <person name="Kersten P."/>
            <person name="Kohler A."/>
            <person name="Kuees U."/>
            <person name="Kumar T.K.A."/>
            <person name="Kuo A."/>
            <person name="LaButti K."/>
            <person name="Larrondo L.F."/>
            <person name="Lindquist E."/>
            <person name="Ling A."/>
            <person name="Lombard V."/>
            <person name="Lucas S."/>
            <person name="Lundell T."/>
            <person name="Martin R."/>
            <person name="McLaughlin D.J."/>
            <person name="Morgenstern I."/>
            <person name="Morin E."/>
            <person name="Murat C."/>
            <person name="Nagy L.G."/>
            <person name="Nolan M."/>
            <person name="Ohm R.A."/>
            <person name="Patyshakuliyeva A."/>
            <person name="Rokas A."/>
            <person name="Ruiz-Duenas F.J."/>
            <person name="Sabat G."/>
            <person name="Salamov A."/>
            <person name="Samejima M."/>
            <person name="Schmutz J."/>
            <person name="Slot J.C."/>
            <person name="St John F."/>
            <person name="Stenlid J."/>
            <person name="Sun H."/>
            <person name="Sun S."/>
            <person name="Syed K."/>
            <person name="Tsang A."/>
            <person name="Wiebenga A."/>
            <person name="Young D."/>
            <person name="Pisabarro A."/>
            <person name="Eastwood D.C."/>
            <person name="Martin F."/>
            <person name="Cullen D."/>
            <person name="Grigoriev I.V."/>
            <person name="Hibbett D.S."/>
        </authorList>
    </citation>
    <scope>NUCLEOTIDE SEQUENCE [LARGE SCALE GENOMIC DNA]</scope>
    <source>
        <strain evidence="4">RWD-64-598 SS2</strain>
    </source>
</reference>
<evidence type="ECO:0000313" key="4">
    <source>
        <dbReference type="Proteomes" id="UP000053558"/>
    </source>
</evidence>
<dbReference type="EMBL" id="JH711579">
    <property type="protein sequence ID" value="EIW80254.1"/>
    <property type="molecule type" value="Genomic_DNA"/>
</dbReference>
<name>A0A5M3MNA3_CONPW</name>
<dbReference type="KEGG" id="cput:CONPUDRAFT_144420"/>
<organism evidence="3 4">
    <name type="scientific">Coniophora puteana (strain RWD-64-598)</name>
    <name type="common">Brown rot fungus</name>
    <dbReference type="NCBI Taxonomy" id="741705"/>
    <lineage>
        <taxon>Eukaryota</taxon>
        <taxon>Fungi</taxon>
        <taxon>Dikarya</taxon>
        <taxon>Basidiomycota</taxon>
        <taxon>Agaricomycotina</taxon>
        <taxon>Agaricomycetes</taxon>
        <taxon>Agaricomycetidae</taxon>
        <taxon>Boletales</taxon>
        <taxon>Coniophorineae</taxon>
        <taxon>Coniophoraceae</taxon>
        <taxon>Coniophora</taxon>
    </lineage>
</organism>
<dbReference type="Pfam" id="PF12937">
    <property type="entry name" value="F-box-like"/>
    <property type="match status" value="1"/>
</dbReference>
<dbReference type="InterPro" id="IPR036047">
    <property type="entry name" value="F-box-like_dom_sf"/>
</dbReference>
<keyword evidence="4" id="KW-1185">Reference proteome</keyword>
<dbReference type="Proteomes" id="UP000053558">
    <property type="component" value="Unassembled WGS sequence"/>
</dbReference>
<evidence type="ECO:0000259" key="2">
    <source>
        <dbReference type="Pfam" id="PF12937"/>
    </source>
</evidence>
<dbReference type="OrthoDB" id="2692326at2759"/>
<dbReference type="AlphaFoldDB" id="A0A5M3MNA3"/>
<sequence>MVAGWFSPSERQLRSLQFDERIQAHFDAIQQLHTERNALLPICCLPPEVLAEIYTYVIPTIRHVPRDLLTITHVCHHWREVALAHPHLWSNINMDRRNPNRIRALMLERAKNAPLALELSNNMYDELQPAIFEELSQHIHRTCALSLDIRGVQTLDIPTNVYHLVLDAPILEHFRFWLHGSPETHTSVLLPEDSLVNATRMRGLSLWGCAIPWGSTVYKGLTRLELFYLYEFSPTAGELWAVLRGSPALEDIKFCSIFEKFNFVPESWNLGLNVKNVIELPKIHHISVGDTSFASYVHFFTNVRIPSHAHFDLDVNIGEEGLPNGLTMFPPTVLASIRADAEHDYTISLNIIDQRGEFCVYRGRSRFRQICDHRLGATCTSGRRITAIIEGSANHFHSLCYDPPLPPIHTLIIHMLFSSYEVPSNTWSTILSSLPRLQSLYVEVNRSSYLSLVDALMPRAEQVPASTLINMDLASPMVSKDFSSGDIQWLIDALDRRSEAGYRMESLTCTDIPVAPAELERLKQLVQDVTVQERPDSREQSLKSRASFEEDNEGNEEGDESSEEDNEESEWDEESNEDEDEDESSEEDEE</sequence>
<feature type="compositionally biased region" description="Acidic residues" evidence="1">
    <location>
        <begin position="549"/>
        <end position="590"/>
    </location>
</feature>
<dbReference type="SUPFAM" id="SSF81383">
    <property type="entry name" value="F-box domain"/>
    <property type="match status" value="1"/>
</dbReference>
<proteinExistence type="predicted"/>
<dbReference type="RefSeq" id="XP_007769247.1">
    <property type="nucleotide sequence ID" value="XM_007771057.1"/>
</dbReference>
<dbReference type="GeneID" id="19201945"/>
<gene>
    <name evidence="3" type="ORF">CONPUDRAFT_144420</name>
</gene>
<dbReference type="Gene3D" id="1.20.1280.50">
    <property type="match status" value="1"/>
</dbReference>
<evidence type="ECO:0000313" key="3">
    <source>
        <dbReference type="EMBL" id="EIW80254.1"/>
    </source>
</evidence>
<comment type="caution">
    <text evidence="3">The sequence shown here is derived from an EMBL/GenBank/DDBJ whole genome shotgun (WGS) entry which is preliminary data.</text>
</comment>
<protein>
    <recommendedName>
        <fullName evidence="2">F-box domain-containing protein</fullName>
    </recommendedName>
</protein>
<dbReference type="InterPro" id="IPR001810">
    <property type="entry name" value="F-box_dom"/>
</dbReference>